<dbReference type="InterPro" id="IPR000531">
    <property type="entry name" value="Beta-barrel_TonB"/>
</dbReference>
<dbReference type="PANTHER" id="PTHR30442">
    <property type="entry name" value="IRON III DICITRATE TRANSPORT PROTEIN FECA"/>
    <property type="match status" value="1"/>
</dbReference>
<dbReference type="Gene3D" id="2.40.170.20">
    <property type="entry name" value="TonB-dependent receptor, beta-barrel domain"/>
    <property type="match status" value="1"/>
</dbReference>
<keyword evidence="3 8" id="KW-1134">Transmembrane beta strand</keyword>
<dbReference type="InterPro" id="IPR036942">
    <property type="entry name" value="Beta-barrel_TonB_sf"/>
</dbReference>
<evidence type="ECO:0000256" key="10">
    <source>
        <dbReference type="SAM" id="MobiDB-lite"/>
    </source>
</evidence>
<dbReference type="SUPFAM" id="SSF56935">
    <property type="entry name" value="Porins"/>
    <property type="match status" value="1"/>
</dbReference>
<evidence type="ECO:0000256" key="5">
    <source>
        <dbReference type="ARBA" id="ARBA00023077"/>
    </source>
</evidence>
<keyword evidence="7 8" id="KW-0998">Cell outer membrane</keyword>
<keyword evidence="6 8" id="KW-0472">Membrane</keyword>
<proteinExistence type="inferred from homology"/>
<comment type="subcellular location">
    <subcellularLocation>
        <location evidence="1 8">Cell outer membrane</location>
        <topology evidence="1 8">Multi-pass membrane protein</topology>
    </subcellularLocation>
</comment>
<comment type="caution">
    <text evidence="13">The sequence shown here is derived from an EMBL/GenBank/DDBJ whole genome shotgun (WGS) entry which is preliminary data.</text>
</comment>
<dbReference type="AlphaFoldDB" id="A0A7K3WRL3"/>
<dbReference type="InterPro" id="IPR012910">
    <property type="entry name" value="Plug_dom"/>
</dbReference>
<dbReference type="InterPro" id="IPR037066">
    <property type="entry name" value="Plug_dom_sf"/>
</dbReference>
<evidence type="ECO:0000256" key="3">
    <source>
        <dbReference type="ARBA" id="ARBA00022452"/>
    </source>
</evidence>
<gene>
    <name evidence="13" type="ORF">G3O08_12475</name>
</gene>
<evidence type="ECO:0000313" key="13">
    <source>
        <dbReference type="EMBL" id="NEN24320.1"/>
    </source>
</evidence>
<protein>
    <submittedName>
        <fullName evidence="13">TonB-dependent receptor</fullName>
    </submittedName>
</protein>
<sequence>MMKSAVFSIFFIFITCSIAVGQSELSIRVLDKSGTALGDADVYIQPDKSLLKTNRMGMVKTHLPKGEKSVTVFKTGYKNELFTLTFYSDTTLTVELSVLSADLEVVEIKLEENAGFGLTRMRSVEGFGIYAGKKNEVLLPDEIDANKATNSARQVYARIPGLNIWESDGAGIQLGIGVRGLSPNRTANINVRQNGYDISADALGYPESYYTPPLEAVERIEFIRGAASLQYGTQFGGMLNFVMKHGEQKKPLEVSTRQTVGSNGLFSSFNSLGGTKGKSSYYGYYQYKRGDGWRDNSGFEVNTAYAAYSYAIKEDWKISFDFTHMDYLAQQGGGLTDAQFEDDPRQSNRNRNWFKVNWNIASINLDGKISKSSSVNFRTFGLLAKRQSLGYLGSANRLDDESRNRDLIYGEFRNLGGELRFMHRYEIAGRRNILLLGGRAYYGNSLSQQGSANSNSTPDFEFLNPNQPDKSDYDFDNINYALFAEQIIYLSEKLTLTPGIRYENILTSADGNYYSYLKNTVGDTLEVNEYAEIRERNRGIVLGGIGLSYTHSEKLETYGNISQNYRAINYSDIRIDNPSLQIDPNIEDERGFNADIGVRGGNEHFRYDVSLYYLAYKNRIGSIQMRDPETFQFYRYRTNIADSRAVGIEAYAEWLAVKQTDEQHFGLAIFGNFALNEAEYSEDNDLSISGNKVELTPEIMIRSGLRSTWKNISATFQVSMTGEQYTDATNAVQTPNAVNGIIPTYTVLDLSLAYKPGKFKIETGINNLSNAAYYTRRADGYPGPGIIPSDGISGYLTVGYTF</sequence>
<dbReference type="GO" id="GO:0033214">
    <property type="term" value="P:siderophore-iron import into cell"/>
    <property type="evidence" value="ECO:0007669"/>
    <property type="project" value="TreeGrafter"/>
</dbReference>
<keyword evidence="4 8" id="KW-0812">Transmembrane</keyword>
<dbReference type="Proteomes" id="UP000486602">
    <property type="component" value="Unassembled WGS sequence"/>
</dbReference>
<dbReference type="PROSITE" id="PS52016">
    <property type="entry name" value="TONB_DEPENDENT_REC_3"/>
    <property type="match status" value="1"/>
</dbReference>
<dbReference type="InterPro" id="IPR039426">
    <property type="entry name" value="TonB-dep_rcpt-like"/>
</dbReference>
<keyword evidence="14" id="KW-1185">Reference proteome</keyword>
<feature type="domain" description="TonB-dependent receptor-like beta-barrel" evidence="11">
    <location>
        <begin position="333"/>
        <end position="768"/>
    </location>
</feature>
<dbReference type="EMBL" id="JAAGVY010000024">
    <property type="protein sequence ID" value="NEN24320.1"/>
    <property type="molecule type" value="Genomic_DNA"/>
</dbReference>
<feature type="domain" description="TonB-dependent receptor plug" evidence="12">
    <location>
        <begin position="140"/>
        <end position="234"/>
    </location>
</feature>
<dbReference type="GO" id="GO:0009279">
    <property type="term" value="C:cell outer membrane"/>
    <property type="evidence" value="ECO:0007669"/>
    <property type="project" value="UniProtKB-SubCell"/>
</dbReference>
<feature type="region of interest" description="Disordered" evidence="10">
    <location>
        <begin position="447"/>
        <end position="467"/>
    </location>
</feature>
<evidence type="ECO:0000313" key="14">
    <source>
        <dbReference type="Proteomes" id="UP000486602"/>
    </source>
</evidence>
<evidence type="ECO:0000256" key="8">
    <source>
        <dbReference type="PROSITE-ProRule" id="PRU01360"/>
    </source>
</evidence>
<organism evidence="13 14">
    <name type="scientific">Cryomorpha ignava</name>
    <dbReference type="NCBI Taxonomy" id="101383"/>
    <lineage>
        <taxon>Bacteria</taxon>
        <taxon>Pseudomonadati</taxon>
        <taxon>Bacteroidota</taxon>
        <taxon>Flavobacteriia</taxon>
        <taxon>Flavobacteriales</taxon>
        <taxon>Cryomorphaceae</taxon>
        <taxon>Cryomorpha</taxon>
    </lineage>
</organism>
<dbReference type="PANTHER" id="PTHR30442:SF0">
    <property type="entry name" value="FE(3+) DICITRATE TRANSPORT PROTEIN FECA"/>
    <property type="match status" value="1"/>
</dbReference>
<keyword evidence="2 8" id="KW-0813">Transport</keyword>
<evidence type="ECO:0000259" key="11">
    <source>
        <dbReference type="Pfam" id="PF00593"/>
    </source>
</evidence>
<dbReference type="Gene3D" id="2.170.130.10">
    <property type="entry name" value="TonB-dependent receptor, plug domain"/>
    <property type="match status" value="1"/>
</dbReference>
<evidence type="ECO:0000259" key="12">
    <source>
        <dbReference type="Pfam" id="PF07715"/>
    </source>
</evidence>
<dbReference type="RefSeq" id="WP_163285714.1">
    <property type="nucleotide sequence ID" value="NZ_JAAGVY010000024.1"/>
</dbReference>
<keyword evidence="5 9" id="KW-0798">TonB box</keyword>
<comment type="similarity">
    <text evidence="8 9">Belongs to the TonB-dependent receptor family.</text>
</comment>
<dbReference type="Pfam" id="PF00593">
    <property type="entry name" value="TonB_dep_Rec_b-barrel"/>
    <property type="match status" value="1"/>
</dbReference>
<keyword evidence="13" id="KW-0675">Receptor</keyword>
<evidence type="ECO:0000256" key="1">
    <source>
        <dbReference type="ARBA" id="ARBA00004571"/>
    </source>
</evidence>
<evidence type="ECO:0000256" key="9">
    <source>
        <dbReference type="RuleBase" id="RU003357"/>
    </source>
</evidence>
<dbReference type="Pfam" id="PF07715">
    <property type="entry name" value="Plug"/>
    <property type="match status" value="1"/>
</dbReference>
<name>A0A7K3WRL3_9FLAO</name>
<accession>A0A7K3WRL3</accession>
<evidence type="ECO:0000256" key="2">
    <source>
        <dbReference type="ARBA" id="ARBA00022448"/>
    </source>
</evidence>
<evidence type="ECO:0000256" key="7">
    <source>
        <dbReference type="ARBA" id="ARBA00023237"/>
    </source>
</evidence>
<evidence type="ECO:0000256" key="4">
    <source>
        <dbReference type="ARBA" id="ARBA00022692"/>
    </source>
</evidence>
<evidence type="ECO:0000256" key="6">
    <source>
        <dbReference type="ARBA" id="ARBA00023136"/>
    </source>
</evidence>
<reference evidence="13 14" key="1">
    <citation type="submission" date="2020-02" db="EMBL/GenBank/DDBJ databases">
        <title>Out from the shadows clarifying the taxonomy of the family Cryomorphaceae and related taxa by utilizing the GTDB taxonomic framework.</title>
        <authorList>
            <person name="Bowman J.P."/>
        </authorList>
    </citation>
    <scope>NUCLEOTIDE SEQUENCE [LARGE SCALE GENOMIC DNA]</scope>
    <source>
        <strain evidence="13 14">QSSC 1-22</strain>
    </source>
</reference>